<sequence length="382" mass="42521">GKLDQSENPGNFLALLKVFSEGDPTLAAHLQTETVSRVTYLSPQSQNEIIDVIGKHYLQTKLYAILADEATSHNGEKLAIVIRFVDANKDIREQFTEFKDLEQTAGAAVSAVLLATLEALNIPFKDLYGQGYDGAASMSSERVGVQANILAHAPKGVYVHRASHCLNLVIYHACSLQSTRNMIDKVKQVCIFFNYSPKRNGLLSAIIQEPHPENGKKKPSITLCATRWVARIEAYDHFNASFKYTVFALEIMAKDMHHDDCPEQFHGCWQAKTRTDASALLKAFTDFDFIVTYIIAYSLLSHMTGLNVKLQKKTNDIYKAFAMVSEVKTTYRNIRTNFRAHLGAVCDLAVEMAEKVGIVPTAPRTTGRQLHRANAPAVDPKE</sequence>
<dbReference type="InterPro" id="IPR012337">
    <property type="entry name" value="RNaseH-like_sf"/>
</dbReference>
<dbReference type="AlphaFoldDB" id="A0AAD9R244"/>
<name>A0AAD9R244_ACRCE</name>
<evidence type="ECO:0000256" key="1">
    <source>
        <dbReference type="SAM" id="MobiDB-lite"/>
    </source>
</evidence>
<dbReference type="PANTHER" id="PTHR46289">
    <property type="entry name" value="52 KDA REPRESSOR OF THE INHIBITOR OF THE PROTEIN KINASE-LIKE PROTEIN-RELATED"/>
    <property type="match status" value="1"/>
</dbReference>
<protein>
    <submittedName>
        <fullName evidence="3">52 kDa repressor of the inhibitor of the protein kinase</fullName>
    </submittedName>
</protein>
<dbReference type="SUPFAM" id="SSF53098">
    <property type="entry name" value="Ribonuclease H-like"/>
    <property type="match status" value="1"/>
</dbReference>
<keyword evidence="4" id="KW-1185">Reference proteome</keyword>
<feature type="non-terminal residue" evidence="3">
    <location>
        <position position="382"/>
    </location>
</feature>
<dbReference type="Proteomes" id="UP001249851">
    <property type="component" value="Unassembled WGS sequence"/>
</dbReference>
<dbReference type="InterPro" id="IPR025398">
    <property type="entry name" value="DUF4371"/>
</dbReference>
<reference evidence="3" key="2">
    <citation type="journal article" date="2023" name="Science">
        <title>Genomic signatures of disease resistance in endangered staghorn corals.</title>
        <authorList>
            <person name="Vollmer S.V."/>
            <person name="Selwyn J.D."/>
            <person name="Despard B.A."/>
            <person name="Roesel C.L."/>
        </authorList>
    </citation>
    <scope>NUCLEOTIDE SEQUENCE</scope>
    <source>
        <strain evidence="3">K2</strain>
    </source>
</reference>
<comment type="caution">
    <text evidence="3">The sequence shown here is derived from an EMBL/GenBank/DDBJ whole genome shotgun (WGS) entry which is preliminary data.</text>
</comment>
<gene>
    <name evidence="3" type="ORF">P5673_003034</name>
</gene>
<dbReference type="EMBL" id="JARQWQ010000005">
    <property type="protein sequence ID" value="KAK2571665.1"/>
    <property type="molecule type" value="Genomic_DNA"/>
</dbReference>
<organism evidence="3 4">
    <name type="scientific">Acropora cervicornis</name>
    <name type="common">Staghorn coral</name>
    <dbReference type="NCBI Taxonomy" id="6130"/>
    <lineage>
        <taxon>Eukaryota</taxon>
        <taxon>Metazoa</taxon>
        <taxon>Cnidaria</taxon>
        <taxon>Anthozoa</taxon>
        <taxon>Hexacorallia</taxon>
        <taxon>Scleractinia</taxon>
        <taxon>Astrocoeniina</taxon>
        <taxon>Acroporidae</taxon>
        <taxon>Acropora</taxon>
    </lineage>
</organism>
<feature type="domain" description="DUF4371" evidence="2">
    <location>
        <begin position="5"/>
        <end position="141"/>
    </location>
</feature>
<proteinExistence type="predicted"/>
<evidence type="ECO:0000259" key="2">
    <source>
        <dbReference type="Pfam" id="PF14291"/>
    </source>
</evidence>
<evidence type="ECO:0000313" key="3">
    <source>
        <dbReference type="EMBL" id="KAK2571665.1"/>
    </source>
</evidence>
<dbReference type="PANTHER" id="PTHR46289:SF16">
    <property type="entry name" value="52 KDA REPRESSOR OF THE INHIBITOR OF THE PROTEIN KINASE"/>
    <property type="match status" value="1"/>
</dbReference>
<reference evidence="3" key="1">
    <citation type="journal article" date="2023" name="G3 (Bethesda)">
        <title>Whole genome assembly and annotation of the endangered Caribbean coral Acropora cervicornis.</title>
        <authorList>
            <person name="Selwyn J.D."/>
            <person name="Vollmer S.V."/>
        </authorList>
    </citation>
    <scope>NUCLEOTIDE SEQUENCE</scope>
    <source>
        <strain evidence="3">K2</strain>
    </source>
</reference>
<evidence type="ECO:0000313" key="4">
    <source>
        <dbReference type="Proteomes" id="UP001249851"/>
    </source>
</evidence>
<accession>A0AAD9R244</accession>
<dbReference type="Pfam" id="PF14291">
    <property type="entry name" value="DUF4371"/>
    <property type="match status" value="1"/>
</dbReference>
<feature type="region of interest" description="Disordered" evidence="1">
    <location>
        <begin position="363"/>
        <end position="382"/>
    </location>
</feature>
<dbReference type="InterPro" id="IPR052958">
    <property type="entry name" value="IFN-induced_PKR_regulator"/>
</dbReference>